<dbReference type="GO" id="GO:0000049">
    <property type="term" value="F:tRNA binding"/>
    <property type="evidence" value="ECO:0007669"/>
    <property type="project" value="UniProtKB-UniRule"/>
</dbReference>
<keyword evidence="4 7" id="KW-0255">Endonuclease</keyword>
<dbReference type="InterPro" id="IPR014721">
    <property type="entry name" value="Ribsml_uS5_D2-typ_fold_subgr"/>
</dbReference>
<dbReference type="NCBIfam" id="TIGR00188">
    <property type="entry name" value="rnpA"/>
    <property type="match status" value="1"/>
</dbReference>
<evidence type="ECO:0000256" key="5">
    <source>
        <dbReference type="ARBA" id="ARBA00022801"/>
    </source>
</evidence>
<dbReference type="GO" id="GO:0030677">
    <property type="term" value="C:ribonuclease P complex"/>
    <property type="evidence" value="ECO:0007669"/>
    <property type="project" value="TreeGrafter"/>
</dbReference>
<dbReference type="Pfam" id="PF00825">
    <property type="entry name" value="Ribonuclease_P"/>
    <property type="match status" value="1"/>
</dbReference>
<dbReference type="Gene3D" id="3.30.230.10">
    <property type="match status" value="1"/>
</dbReference>
<dbReference type="GO" id="GO:0042781">
    <property type="term" value="F:3'-tRNA processing endoribonuclease activity"/>
    <property type="evidence" value="ECO:0007669"/>
    <property type="project" value="TreeGrafter"/>
</dbReference>
<dbReference type="EMBL" id="LICA01000185">
    <property type="protein sequence ID" value="KRO94039.1"/>
    <property type="molecule type" value="Genomic_DNA"/>
</dbReference>
<protein>
    <recommendedName>
        <fullName evidence="7 8">Ribonuclease P protein component</fullName>
        <shortName evidence="7">RNase P protein</shortName>
        <shortName evidence="7">RNaseP protein</shortName>
        <ecNumber evidence="7 8">3.1.26.5</ecNumber>
    </recommendedName>
    <alternativeName>
        <fullName evidence="7">Protein C5</fullName>
    </alternativeName>
</protein>
<dbReference type="PANTHER" id="PTHR33992:SF1">
    <property type="entry name" value="RIBONUCLEASE P PROTEIN COMPONENT"/>
    <property type="match status" value="1"/>
</dbReference>
<evidence type="ECO:0000256" key="6">
    <source>
        <dbReference type="ARBA" id="ARBA00022884"/>
    </source>
</evidence>
<comment type="catalytic activity">
    <reaction evidence="7">
        <text>Endonucleolytic cleavage of RNA, removing 5'-extranucleotides from tRNA precursor.</text>
        <dbReference type="EC" id="3.1.26.5"/>
    </reaction>
</comment>
<dbReference type="HAMAP" id="MF_00227">
    <property type="entry name" value="RNase_P"/>
    <property type="match status" value="1"/>
</dbReference>
<evidence type="ECO:0000313" key="10">
    <source>
        <dbReference type="Proteomes" id="UP000051213"/>
    </source>
</evidence>
<dbReference type="InterPro" id="IPR020539">
    <property type="entry name" value="RNase_P_CS"/>
</dbReference>
<keyword evidence="5 7" id="KW-0378">Hydrolase</keyword>
<evidence type="ECO:0000256" key="7">
    <source>
        <dbReference type="HAMAP-Rule" id="MF_00227"/>
    </source>
</evidence>
<dbReference type="EC" id="3.1.26.5" evidence="7 8"/>
<comment type="caution">
    <text evidence="9">The sequence shown here is derived from an EMBL/GenBank/DDBJ whole genome shotgun (WGS) entry which is preliminary data.</text>
</comment>
<keyword evidence="3 7" id="KW-0540">Nuclease</keyword>
<comment type="similarity">
    <text evidence="7">Belongs to the RnpA family.</text>
</comment>
<keyword evidence="6 7" id="KW-0694">RNA-binding</keyword>
<proteinExistence type="inferred from homology"/>
<evidence type="ECO:0000313" key="9">
    <source>
        <dbReference type="EMBL" id="KRO94039.1"/>
    </source>
</evidence>
<organism evidence="9 10">
    <name type="scientific">SAR92 bacterium BACL26 MAG-121220-bin70</name>
    <dbReference type="NCBI Taxonomy" id="1655626"/>
    <lineage>
        <taxon>Bacteria</taxon>
        <taxon>Pseudomonadati</taxon>
        <taxon>Pseudomonadota</taxon>
        <taxon>Gammaproteobacteria</taxon>
        <taxon>Cellvibrionales</taxon>
        <taxon>Porticoccaceae</taxon>
        <taxon>SAR92 clade</taxon>
    </lineage>
</organism>
<dbReference type="Proteomes" id="UP000051213">
    <property type="component" value="Unassembled WGS sequence"/>
</dbReference>
<evidence type="ECO:0000256" key="8">
    <source>
        <dbReference type="NCBIfam" id="TIGR00188"/>
    </source>
</evidence>
<dbReference type="PROSITE" id="PS00648">
    <property type="entry name" value="RIBONUCLEASE_P"/>
    <property type="match status" value="1"/>
</dbReference>
<dbReference type="GO" id="GO:0001682">
    <property type="term" value="P:tRNA 5'-leader removal"/>
    <property type="evidence" value="ECO:0007669"/>
    <property type="project" value="UniProtKB-UniRule"/>
</dbReference>
<name>A0A0R2U3M5_9GAMM</name>
<gene>
    <name evidence="7" type="primary">rnpA</name>
    <name evidence="9" type="ORF">ABS24_05580</name>
</gene>
<comment type="subunit">
    <text evidence="7">Consists of a catalytic RNA component (M1 or rnpB) and a protein subunit.</text>
</comment>
<evidence type="ECO:0000256" key="1">
    <source>
        <dbReference type="ARBA" id="ARBA00002663"/>
    </source>
</evidence>
<evidence type="ECO:0000256" key="4">
    <source>
        <dbReference type="ARBA" id="ARBA00022759"/>
    </source>
</evidence>
<dbReference type="InterPro" id="IPR000100">
    <property type="entry name" value="RNase_P"/>
</dbReference>
<sequence length="127" mass="14905">MGYLPNLTFSKDKRLLKASEFQEVFDTNTFKIAHPKLLMLAKFNDREKSRLGLVVGKKNIPSAVDRNYVKRIVRETFRLEYFIQPIDVVFLARKDAHKLSSEDMTLLLQQSWCRLQQRCGKKEKNNA</sequence>
<keyword evidence="2 7" id="KW-0819">tRNA processing</keyword>
<evidence type="ECO:0000256" key="2">
    <source>
        <dbReference type="ARBA" id="ARBA00022694"/>
    </source>
</evidence>
<evidence type="ECO:0000256" key="3">
    <source>
        <dbReference type="ARBA" id="ARBA00022722"/>
    </source>
</evidence>
<dbReference type="PANTHER" id="PTHR33992">
    <property type="entry name" value="RIBONUCLEASE P PROTEIN COMPONENT"/>
    <property type="match status" value="1"/>
</dbReference>
<reference evidence="9 10" key="1">
    <citation type="submission" date="2015-10" db="EMBL/GenBank/DDBJ databases">
        <title>Metagenome-Assembled Genomes uncover a global brackish microbiome.</title>
        <authorList>
            <person name="Hugerth L.W."/>
            <person name="Larsson J."/>
            <person name="Alneberg J."/>
            <person name="Lindh M.V."/>
            <person name="Legrand C."/>
            <person name="Pinhassi J."/>
            <person name="Andersson A.F."/>
        </authorList>
    </citation>
    <scope>NUCLEOTIDE SEQUENCE [LARGE SCALE GENOMIC DNA]</scope>
    <source>
        <strain evidence="9">BACL26 MAG-121220-bin70</strain>
    </source>
</reference>
<comment type="function">
    <text evidence="1 7">RNaseP catalyzes the removal of the 5'-leader sequence from pre-tRNA to produce the mature 5'-terminus. It can also cleave other RNA substrates such as 4.5S RNA. The protein component plays an auxiliary but essential role in vivo by binding to the 5'-leader sequence and broadening the substrate specificity of the ribozyme.</text>
</comment>
<dbReference type="GO" id="GO:0004526">
    <property type="term" value="F:ribonuclease P activity"/>
    <property type="evidence" value="ECO:0007669"/>
    <property type="project" value="UniProtKB-UniRule"/>
</dbReference>
<dbReference type="InterPro" id="IPR020568">
    <property type="entry name" value="Ribosomal_Su5_D2-typ_SF"/>
</dbReference>
<dbReference type="AlphaFoldDB" id="A0A0R2U3M5"/>
<dbReference type="SUPFAM" id="SSF54211">
    <property type="entry name" value="Ribosomal protein S5 domain 2-like"/>
    <property type="match status" value="1"/>
</dbReference>
<accession>A0A0R2U3M5</accession>